<gene>
    <name evidence="4" type="ORF">SAMEA3545359_01417</name>
</gene>
<sequence>MFSYTIKAKKLAVGVGCFAVALLACAGGFRFYQDHRDALQTEAVPPAAQAPVQTPGQQAGEQAEQPAEEAAPQDEQAQAEVASQQGDAVEQTGELQAAVQAESQQKAEAAEQSQATQPTEEAQSATAKKQDQLPREIDTRAEKLSLKGETAKQRSTFLKAVGIAVESEPLEVLQVRLPSDFDERYTQYNDLQKKSGMDLAKYKGKSVKRYRYLKKAADGEGETYVHLLVYKGNIVGGDITPAAQDTASSPLFVKKK</sequence>
<dbReference type="PROSITE" id="PS51257">
    <property type="entry name" value="PROKAR_LIPOPROTEIN"/>
    <property type="match status" value="1"/>
</dbReference>
<protein>
    <recommendedName>
        <fullName evidence="3">DUF4830 domain-containing protein</fullName>
    </recommendedName>
</protein>
<evidence type="ECO:0000256" key="2">
    <source>
        <dbReference type="SAM" id="SignalP"/>
    </source>
</evidence>
<feature type="compositionally biased region" description="Low complexity" evidence="1">
    <location>
        <begin position="96"/>
        <end position="123"/>
    </location>
</feature>
<dbReference type="InterPro" id="IPR032257">
    <property type="entry name" value="DUF4830"/>
</dbReference>
<dbReference type="Pfam" id="PF16112">
    <property type="entry name" value="DUF4830"/>
    <property type="match status" value="1"/>
</dbReference>
<feature type="signal peptide" evidence="2">
    <location>
        <begin position="1"/>
        <end position="26"/>
    </location>
</feature>
<reference evidence="4" key="1">
    <citation type="submission" date="2015-09" db="EMBL/GenBank/DDBJ databases">
        <authorList>
            <consortium name="Pathogen Informatics"/>
        </authorList>
    </citation>
    <scope>NUCLEOTIDE SEQUENCE</scope>
    <source>
        <strain evidence="4">2789STDY5834896</strain>
    </source>
</reference>
<feature type="compositionally biased region" description="Low complexity" evidence="1">
    <location>
        <begin position="46"/>
        <end position="80"/>
    </location>
</feature>
<name>A0A1C6IEE7_9FIRM</name>
<proteinExistence type="predicted"/>
<feature type="region of interest" description="Disordered" evidence="1">
    <location>
        <begin position="46"/>
        <end position="136"/>
    </location>
</feature>
<dbReference type="EMBL" id="FMHG01000001">
    <property type="protein sequence ID" value="SCJ68399.1"/>
    <property type="molecule type" value="Genomic_DNA"/>
</dbReference>
<accession>A0A1C6IEE7</accession>
<feature type="domain" description="DUF4830" evidence="3">
    <location>
        <begin position="158"/>
        <end position="238"/>
    </location>
</feature>
<keyword evidence="2" id="KW-0732">Signal</keyword>
<dbReference type="AlphaFoldDB" id="A0A1C6IEE7"/>
<evidence type="ECO:0000256" key="1">
    <source>
        <dbReference type="SAM" id="MobiDB-lite"/>
    </source>
</evidence>
<organism evidence="4">
    <name type="scientific">uncultured Anaerotruncus sp</name>
    <dbReference type="NCBI Taxonomy" id="905011"/>
    <lineage>
        <taxon>Bacteria</taxon>
        <taxon>Bacillati</taxon>
        <taxon>Bacillota</taxon>
        <taxon>Clostridia</taxon>
        <taxon>Eubacteriales</taxon>
        <taxon>Oscillospiraceae</taxon>
        <taxon>Anaerotruncus</taxon>
        <taxon>environmental samples</taxon>
    </lineage>
</organism>
<feature type="chain" id="PRO_5039111830" description="DUF4830 domain-containing protein" evidence="2">
    <location>
        <begin position="27"/>
        <end position="256"/>
    </location>
</feature>
<evidence type="ECO:0000259" key="3">
    <source>
        <dbReference type="Pfam" id="PF16112"/>
    </source>
</evidence>
<evidence type="ECO:0000313" key="4">
    <source>
        <dbReference type="EMBL" id="SCJ68399.1"/>
    </source>
</evidence>